<dbReference type="InterPro" id="IPR045054">
    <property type="entry name" value="P4HA-like"/>
</dbReference>
<proteinExistence type="predicted"/>
<evidence type="ECO:0000256" key="4">
    <source>
        <dbReference type="ARBA" id="ARBA00023002"/>
    </source>
</evidence>
<feature type="domain" description="Prolyl 4-hydroxylase alpha subunit" evidence="6">
    <location>
        <begin position="16"/>
        <end position="195"/>
    </location>
</feature>
<dbReference type="GeneID" id="14005444"/>
<sequence>MKQQQKSLGMATNLKDYVRTYDQLVDADLCQRILEAFGKSNGEYIDREQRPSFTELNLTNRLRAKDPLWSDIHVKLEDAFVDATQIYMEELDLGPDFPSKYCFEELRLKYYQNNGHDQFKNHVDVQDYNSARRFLVCFLYLNSVGMGGQTHFPKLDCTIEPKCGRILLFPSTWQYRHAGLPPESNNKYIVGTYLHYL</sequence>
<comment type="cofactor">
    <cofactor evidence="1">
        <name>L-ascorbate</name>
        <dbReference type="ChEBI" id="CHEBI:38290"/>
    </cofactor>
</comment>
<dbReference type="GO" id="GO:0031418">
    <property type="term" value="F:L-ascorbic acid binding"/>
    <property type="evidence" value="ECO:0007669"/>
    <property type="project" value="InterPro"/>
</dbReference>
<name>H8ZNF9_9CAUD</name>
<dbReference type="PANTHER" id="PTHR10869:SF246">
    <property type="entry name" value="TRANSMEMBRANE PROLYL 4-HYDROXYLASE"/>
    <property type="match status" value="1"/>
</dbReference>
<evidence type="ECO:0000256" key="2">
    <source>
        <dbReference type="ARBA" id="ARBA00022723"/>
    </source>
</evidence>
<dbReference type="RefSeq" id="YP_007001671.1">
    <property type="nucleotide sequence ID" value="NC_019443.1"/>
</dbReference>
<dbReference type="KEGG" id="vg:14005444"/>
<evidence type="ECO:0000259" key="6">
    <source>
        <dbReference type="SMART" id="SM00702"/>
    </source>
</evidence>
<keyword evidence="3" id="KW-0223">Dioxygenase</keyword>
<dbReference type="InterPro" id="IPR044862">
    <property type="entry name" value="Pro_4_hyd_alph_FE2OG_OXY"/>
</dbReference>
<evidence type="ECO:0000256" key="3">
    <source>
        <dbReference type="ARBA" id="ARBA00022964"/>
    </source>
</evidence>
<accession>H8ZNF9</accession>
<keyword evidence="8" id="KW-1185">Reference proteome</keyword>
<dbReference type="GO" id="GO:0051213">
    <property type="term" value="F:dioxygenase activity"/>
    <property type="evidence" value="ECO:0007669"/>
    <property type="project" value="UniProtKB-KW"/>
</dbReference>
<keyword evidence="4" id="KW-0560">Oxidoreductase</keyword>
<evidence type="ECO:0000256" key="5">
    <source>
        <dbReference type="ARBA" id="ARBA00023004"/>
    </source>
</evidence>
<dbReference type="SMART" id="SM00702">
    <property type="entry name" value="P4Hc"/>
    <property type="match status" value="1"/>
</dbReference>
<reference evidence="7 8" key="1">
    <citation type="submission" date="2011-07" db="EMBL/GenBank/DDBJ databases">
        <title>Viral Tagging: a high-throughput approach to explore virus-host interactions.</title>
        <authorList>
            <person name="Deng L."/>
            <person name="Sullivan M.B."/>
            <person name="Poulos B."/>
            <person name="Ignacio Espinoza J.C."/>
        </authorList>
    </citation>
    <scope>NUCLEOTIDE SEQUENCE [LARGE SCALE GENOMIC DNA]</scope>
</reference>
<dbReference type="EMBL" id="JN371769">
    <property type="protein sequence ID" value="AFD03020.1"/>
    <property type="molecule type" value="Genomic_DNA"/>
</dbReference>
<organism evidence="7 8">
    <name type="scientific">Synechococcus phage metaG-MbCM1</name>
    <dbReference type="NCBI Taxonomy" id="1079999"/>
    <lineage>
        <taxon>Viruses</taxon>
        <taxon>Duplodnaviria</taxon>
        <taxon>Heunggongvirae</taxon>
        <taxon>Uroviricota</taxon>
        <taxon>Caudoviricetes</taxon>
        <taxon>Pantevenvirales</taxon>
        <taxon>Kyanoviridae</taxon>
        <taxon>Galenevirus</taxon>
        <taxon>Galenevirus mbcm1</taxon>
    </lineage>
</organism>
<dbReference type="Proteomes" id="UP000007597">
    <property type="component" value="Segment"/>
</dbReference>
<protein>
    <submittedName>
        <fullName evidence="7">2OG-Fe(II) oxygenase</fullName>
    </submittedName>
</protein>
<dbReference type="Pfam" id="PF13640">
    <property type="entry name" value="2OG-FeII_Oxy_3"/>
    <property type="match status" value="1"/>
</dbReference>
<dbReference type="GO" id="GO:0005506">
    <property type="term" value="F:iron ion binding"/>
    <property type="evidence" value="ECO:0007669"/>
    <property type="project" value="InterPro"/>
</dbReference>
<keyword evidence="2" id="KW-0479">Metal-binding</keyword>
<evidence type="ECO:0000313" key="8">
    <source>
        <dbReference type="Proteomes" id="UP000007597"/>
    </source>
</evidence>
<dbReference type="GO" id="GO:0016705">
    <property type="term" value="F:oxidoreductase activity, acting on paired donors, with incorporation or reduction of molecular oxygen"/>
    <property type="evidence" value="ECO:0007669"/>
    <property type="project" value="InterPro"/>
</dbReference>
<dbReference type="PANTHER" id="PTHR10869">
    <property type="entry name" value="PROLYL 4-HYDROXYLASE ALPHA SUBUNIT"/>
    <property type="match status" value="1"/>
</dbReference>
<keyword evidence="5" id="KW-0408">Iron</keyword>
<evidence type="ECO:0000256" key="1">
    <source>
        <dbReference type="ARBA" id="ARBA00001961"/>
    </source>
</evidence>
<evidence type="ECO:0000313" key="7">
    <source>
        <dbReference type="EMBL" id="AFD03020.1"/>
    </source>
</evidence>
<dbReference type="Gene3D" id="2.60.120.620">
    <property type="entry name" value="q2cbj1_9rhob like domain"/>
    <property type="match status" value="1"/>
</dbReference>
<dbReference type="OrthoDB" id="24122at10239"/>
<dbReference type="InterPro" id="IPR006620">
    <property type="entry name" value="Pro_4_hyd_alph"/>
</dbReference>